<dbReference type="STRING" id="452637.Oter_0131"/>
<dbReference type="Proteomes" id="UP000007013">
    <property type="component" value="Chromosome"/>
</dbReference>
<dbReference type="InterPro" id="IPR051800">
    <property type="entry name" value="PqiA-PqiB_transport"/>
</dbReference>
<keyword evidence="11" id="KW-1185">Reference proteome</keyword>
<name>B1ZMG9_OPITP</name>
<keyword evidence="2" id="KW-1003">Cell membrane</keyword>
<comment type="subcellular location">
    <subcellularLocation>
        <location evidence="1">Cell inner membrane</location>
    </subcellularLocation>
</comment>
<dbReference type="eggNOG" id="COG3008">
    <property type="taxonomic scope" value="Bacteria"/>
</dbReference>
<dbReference type="InterPro" id="IPR003399">
    <property type="entry name" value="Mce/MlaD"/>
</dbReference>
<reference evidence="10 11" key="1">
    <citation type="journal article" date="2011" name="J. Bacteriol.">
        <title>Genome sequence of the verrucomicrobium Opitutus terrae PB90-1, an abundant inhabitant of rice paddy soil ecosystems.</title>
        <authorList>
            <person name="van Passel M.W."/>
            <person name="Kant R."/>
            <person name="Palva A."/>
            <person name="Copeland A."/>
            <person name="Lucas S."/>
            <person name="Lapidus A."/>
            <person name="Glavina del Rio T."/>
            <person name="Pitluck S."/>
            <person name="Goltsman E."/>
            <person name="Clum A."/>
            <person name="Sun H."/>
            <person name="Schmutz J."/>
            <person name="Larimer F.W."/>
            <person name="Land M.L."/>
            <person name="Hauser L."/>
            <person name="Kyrpides N."/>
            <person name="Mikhailova N."/>
            <person name="Richardson P.P."/>
            <person name="Janssen P.H."/>
            <person name="de Vos W.M."/>
            <person name="Smidt H."/>
        </authorList>
    </citation>
    <scope>NUCLEOTIDE SEQUENCE [LARGE SCALE GENOMIC DNA]</scope>
    <source>
        <strain evidence="11">DSM 11246 / JCM 15787 / PB90-1</strain>
    </source>
</reference>
<feature type="domain" description="Mce/MlaD" evidence="9">
    <location>
        <begin position="159"/>
        <end position="218"/>
    </location>
</feature>
<dbReference type="RefSeq" id="WP_012372960.1">
    <property type="nucleotide sequence ID" value="NC_010571.1"/>
</dbReference>
<dbReference type="AlphaFoldDB" id="B1ZMG9"/>
<dbReference type="KEGG" id="ote:Oter_0131"/>
<evidence type="ECO:0000256" key="6">
    <source>
        <dbReference type="ARBA" id="ARBA00023136"/>
    </source>
</evidence>
<feature type="transmembrane region" description="Helical" evidence="8">
    <location>
        <begin position="14"/>
        <end position="34"/>
    </location>
</feature>
<feature type="domain" description="Mce/MlaD" evidence="9">
    <location>
        <begin position="40"/>
        <end position="132"/>
    </location>
</feature>
<dbReference type="Pfam" id="PF02470">
    <property type="entry name" value="MlaD"/>
    <property type="match status" value="2"/>
</dbReference>
<keyword evidence="4 8" id="KW-0812">Transmembrane</keyword>
<evidence type="ECO:0000256" key="5">
    <source>
        <dbReference type="ARBA" id="ARBA00022989"/>
    </source>
</evidence>
<evidence type="ECO:0000256" key="4">
    <source>
        <dbReference type="ARBA" id="ARBA00022692"/>
    </source>
</evidence>
<keyword evidence="5 8" id="KW-1133">Transmembrane helix</keyword>
<evidence type="ECO:0000313" key="10">
    <source>
        <dbReference type="EMBL" id="ACB73422.1"/>
    </source>
</evidence>
<dbReference type="PANTHER" id="PTHR30462">
    <property type="entry name" value="INTERMEMBRANE TRANSPORT PROTEIN PQIB-RELATED"/>
    <property type="match status" value="1"/>
</dbReference>
<keyword evidence="3" id="KW-0997">Cell inner membrane</keyword>
<dbReference type="OrthoDB" id="9806984at2"/>
<dbReference type="HOGENOM" id="CLU_018765_0_1_0"/>
<evidence type="ECO:0000256" key="7">
    <source>
        <dbReference type="SAM" id="MobiDB-lite"/>
    </source>
</evidence>
<evidence type="ECO:0000313" key="11">
    <source>
        <dbReference type="Proteomes" id="UP000007013"/>
    </source>
</evidence>
<keyword evidence="6 8" id="KW-0472">Membrane</keyword>
<sequence length="306" mass="32809">MSVLPAPNISRRPALPLVWVVPLIALAVGGWMVFRELRARGPEITIEFATGAGLEPGKTKVEFRGVEIGSVTAVELAPDLDRVTVTARLRRDAAGVARTGTVFWVARPEIGFSGVRGLDTLFTGARISLQPGQGPAATHFVGLTRPPPEENVAAGRAFLLQSDRLHSLAPGAPVYYREMKVGMVETSRLADDAASVLIRIRVQTPYVALVRKNSRFWVAGGPSFKMGLFGAELKSTSLEALFSGGAAFATPDGELAPEAEDGTVFPLSREPDKEWERWQPRIPIVAPESSPEQEGKVPAALVPTSP</sequence>
<evidence type="ECO:0000256" key="1">
    <source>
        <dbReference type="ARBA" id="ARBA00004533"/>
    </source>
</evidence>
<proteinExistence type="predicted"/>
<accession>B1ZMG9</accession>
<dbReference type="PANTHER" id="PTHR30462:SF0">
    <property type="entry name" value="INTERMEMBRANE TRANSPORT PROTEIN YEBT"/>
    <property type="match status" value="1"/>
</dbReference>
<dbReference type="GO" id="GO:0005886">
    <property type="term" value="C:plasma membrane"/>
    <property type="evidence" value="ECO:0007669"/>
    <property type="project" value="UniProtKB-SubCell"/>
</dbReference>
<dbReference type="EMBL" id="CP001032">
    <property type="protein sequence ID" value="ACB73422.1"/>
    <property type="molecule type" value="Genomic_DNA"/>
</dbReference>
<protein>
    <submittedName>
        <fullName evidence="10">Mammalian cell entry related domain protein</fullName>
    </submittedName>
</protein>
<feature type="region of interest" description="Disordered" evidence="7">
    <location>
        <begin position="282"/>
        <end position="306"/>
    </location>
</feature>
<evidence type="ECO:0000256" key="3">
    <source>
        <dbReference type="ARBA" id="ARBA00022519"/>
    </source>
</evidence>
<evidence type="ECO:0000256" key="2">
    <source>
        <dbReference type="ARBA" id="ARBA00022475"/>
    </source>
</evidence>
<gene>
    <name evidence="10" type="ordered locus">Oter_0131</name>
</gene>
<evidence type="ECO:0000259" key="9">
    <source>
        <dbReference type="Pfam" id="PF02470"/>
    </source>
</evidence>
<evidence type="ECO:0000256" key="8">
    <source>
        <dbReference type="SAM" id="Phobius"/>
    </source>
</evidence>
<organism evidence="10 11">
    <name type="scientific">Opitutus terrae (strain DSM 11246 / JCM 15787 / PB90-1)</name>
    <dbReference type="NCBI Taxonomy" id="452637"/>
    <lineage>
        <taxon>Bacteria</taxon>
        <taxon>Pseudomonadati</taxon>
        <taxon>Verrucomicrobiota</taxon>
        <taxon>Opitutia</taxon>
        <taxon>Opitutales</taxon>
        <taxon>Opitutaceae</taxon>
        <taxon>Opitutus</taxon>
    </lineage>
</organism>